<sequence>MEETTEKEGQQLRQRVKDLSYTPPLADTNQLLEDSSRTAVVARTSGDPTHPSLRSTNDLKAIQTWRLGVFMVVRYAHDADVHRRRHSDHHSPPSPLSPSPPRARHPKASLASGYVQSGECVTLVVPEAITKPLDSGEGYEGTIWPTYHTPTPTPHHRRLRRTREPLYNKPGFLERWRYHEA</sequence>
<feature type="compositionally biased region" description="Pro residues" evidence="1">
    <location>
        <begin position="92"/>
        <end position="101"/>
    </location>
</feature>
<name>A0AAW0AZ03_9AGAR</name>
<feature type="non-terminal residue" evidence="2">
    <location>
        <position position="181"/>
    </location>
</feature>
<accession>A0AAW0AZ03</accession>
<dbReference type="EMBL" id="JAYKXP010000230">
    <property type="protein sequence ID" value="KAK7018091.1"/>
    <property type="molecule type" value="Genomic_DNA"/>
</dbReference>
<evidence type="ECO:0000313" key="2">
    <source>
        <dbReference type="EMBL" id="KAK7018091.1"/>
    </source>
</evidence>
<feature type="region of interest" description="Disordered" evidence="1">
    <location>
        <begin position="1"/>
        <end position="55"/>
    </location>
</feature>
<feature type="region of interest" description="Disordered" evidence="1">
    <location>
        <begin position="81"/>
        <end position="111"/>
    </location>
</feature>
<evidence type="ECO:0000313" key="3">
    <source>
        <dbReference type="Proteomes" id="UP001383192"/>
    </source>
</evidence>
<dbReference type="AlphaFoldDB" id="A0AAW0AZ03"/>
<gene>
    <name evidence="2" type="ORF">VNI00_018389</name>
</gene>
<proteinExistence type="predicted"/>
<comment type="caution">
    <text evidence="2">The sequence shown here is derived from an EMBL/GenBank/DDBJ whole genome shotgun (WGS) entry which is preliminary data.</text>
</comment>
<dbReference type="Proteomes" id="UP001383192">
    <property type="component" value="Unassembled WGS sequence"/>
</dbReference>
<evidence type="ECO:0000256" key="1">
    <source>
        <dbReference type="SAM" id="MobiDB-lite"/>
    </source>
</evidence>
<organism evidence="2 3">
    <name type="scientific">Paramarasmius palmivorus</name>
    <dbReference type="NCBI Taxonomy" id="297713"/>
    <lineage>
        <taxon>Eukaryota</taxon>
        <taxon>Fungi</taxon>
        <taxon>Dikarya</taxon>
        <taxon>Basidiomycota</taxon>
        <taxon>Agaricomycotina</taxon>
        <taxon>Agaricomycetes</taxon>
        <taxon>Agaricomycetidae</taxon>
        <taxon>Agaricales</taxon>
        <taxon>Marasmiineae</taxon>
        <taxon>Marasmiaceae</taxon>
        <taxon>Paramarasmius</taxon>
    </lineage>
</organism>
<keyword evidence="3" id="KW-1185">Reference proteome</keyword>
<feature type="compositionally biased region" description="Basic and acidic residues" evidence="1">
    <location>
        <begin position="1"/>
        <end position="18"/>
    </location>
</feature>
<protein>
    <submittedName>
        <fullName evidence="2">Uncharacterized protein</fullName>
    </submittedName>
</protein>
<reference evidence="2 3" key="1">
    <citation type="submission" date="2024-01" db="EMBL/GenBank/DDBJ databases">
        <title>A draft genome for a cacao thread blight-causing isolate of Paramarasmius palmivorus.</title>
        <authorList>
            <person name="Baruah I.K."/>
            <person name="Bukari Y."/>
            <person name="Amoako-Attah I."/>
            <person name="Meinhardt L.W."/>
            <person name="Bailey B.A."/>
            <person name="Cohen S.P."/>
        </authorList>
    </citation>
    <scope>NUCLEOTIDE SEQUENCE [LARGE SCALE GENOMIC DNA]</scope>
    <source>
        <strain evidence="2 3">GH-12</strain>
    </source>
</reference>